<dbReference type="PANTHER" id="PTHR11374:SF3">
    <property type="entry name" value="UDP-GLUCOSE 6-DEHYDROGENASE"/>
    <property type="match status" value="1"/>
</dbReference>
<keyword evidence="4" id="KW-1185">Reference proteome</keyword>
<sequence length="126" mass="13414">PGLEDIVKAVRGKNLFFSTDIDKAIDEAELIFISVDTPTKKYGIGQGRAPNMANLEAAARKVANVSRSPKVVVEKSTVPIKASETIASILNSAGRANGWNRLSDGDAKSSGDVYQIVAVVLFSRPL</sequence>
<name>G7YMT1_CLOSI</name>
<dbReference type="Proteomes" id="UP000008909">
    <property type="component" value="Unassembled WGS sequence"/>
</dbReference>
<reference evidence="3" key="1">
    <citation type="journal article" date="2011" name="Genome Biol.">
        <title>The draft genome of the carcinogenic human liver fluke Clonorchis sinensis.</title>
        <authorList>
            <person name="Wang X."/>
            <person name="Chen W."/>
            <person name="Huang Y."/>
            <person name="Sun J."/>
            <person name="Men J."/>
            <person name="Liu H."/>
            <person name="Luo F."/>
            <person name="Guo L."/>
            <person name="Lv X."/>
            <person name="Deng C."/>
            <person name="Zhou C."/>
            <person name="Fan Y."/>
            <person name="Li X."/>
            <person name="Huang L."/>
            <person name="Hu Y."/>
            <person name="Liang C."/>
            <person name="Hu X."/>
            <person name="Xu J."/>
            <person name="Yu X."/>
        </authorList>
    </citation>
    <scope>NUCLEOTIDE SEQUENCE [LARGE SCALE GENOMIC DNA]</scope>
    <source>
        <strain evidence="3">Henan</strain>
    </source>
</reference>
<protein>
    <submittedName>
        <fullName evidence="3">UDPglucose 6-dehydrogenase</fullName>
    </submittedName>
</protein>
<dbReference type="InterPro" id="IPR028356">
    <property type="entry name" value="UDPglc_DH_euk"/>
</dbReference>
<dbReference type="Pfam" id="PF03721">
    <property type="entry name" value="UDPG_MGDP_dh_N"/>
    <property type="match status" value="1"/>
</dbReference>
<dbReference type="Gene3D" id="3.40.50.720">
    <property type="entry name" value="NAD(P)-binding Rossmann-like Domain"/>
    <property type="match status" value="1"/>
</dbReference>
<dbReference type="GO" id="GO:0051287">
    <property type="term" value="F:NAD binding"/>
    <property type="evidence" value="ECO:0007669"/>
    <property type="project" value="InterPro"/>
</dbReference>
<feature type="domain" description="UDP-glucose/GDP-mannose dehydrogenase N-terminal" evidence="2">
    <location>
        <begin position="1"/>
        <end position="96"/>
    </location>
</feature>
<evidence type="ECO:0000256" key="1">
    <source>
        <dbReference type="ARBA" id="ARBA00047473"/>
    </source>
</evidence>
<dbReference type="InterPro" id="IPR001732">
    <property type="entry name" value="UDP-Glc/GDP-Man_DH_N"/>
</dbReference>
<dbReference type="InterPro" id="IPR036291">
    <property type="entry name" value="NAD(P)-bd_dom_sf"/>
</dbReference>
<comment type="catalytic activity">
    <reaction evidence="1">
        <text>UDP-alpha-D-glucose + 2 NAD(+) + H2O = UDP-alpha-D-glucuronate + 2 NADH + 3 H(+)</text>
        <dbReference type="Rhea" id="RHEA:23596"/>
        <dbReference type="ChEBI" id="CHEBI:15377"/>
        <dbReference type="ChEBI" id="CHEBI:15378"/>
        <dbReference type="ChEBI" id="CHEBI:57540"/>
        <dbReference type="ChEBI" id="CHEBI:57945"/>
        <dbReference type="ChEBI" id="CHEBI:58052"/>
        <dbReference type="ChEBI" id="CHEBI:58885"/>
        <dbReference type="EC" id="1.1.1.22"/>
    </reaction>
</comment>
<organism evidence="3 4">
    <name type="scientific">Clonorchis sinensis</name>
    <name type="common">Chinese liver fluke</name>
    <dbReference type="NCBI Taxonomy" id="79923"/>
    <lineage>
        <taxon>Eukaryota</taxon>
        <taxon>Metazoa</taxon>
        <taxon>Spiralia</taxon>
        <taxon>Lophotrochozoa</taxon>
        <taxon>Platyhelminthes</taxon>
        <taxon>Trematoda</taxon>
        <taxon>Digenea</taxon>
        <taxon>Opisthorchiida</taxon>
        <taxon>Opisthorchiata</taxon>
        <taxon>Opisthorchiidae</taxon>
        <taxon>Clonorchis</taxon>
    </lineage>
</organism>
<dbReference type="SUPFAM" id="SSF51735">
    <property type="entry name" value="NAD(P)-binding Rossmann-fold domains"/>
    <property type="match status" value="1"/>
</dbReference>
<evidence type="ECO:0000313" key="3">
    <source>
        <dbReference type="EMBL" id="GAA54262.1"/>
    </source>
</evidence>
<accession>G7YMT1</accession>
<proteinExistence type="predicted"/>
<dbReference type="EMBL" id="DF143838">
    <property type="protein sequence ID" value="GAA54262.1"/>
    <property type="molecule type" value="Genomic_DNA"/>
</dbReference>
<dbReference type="GO" id="GO:0003979">
    <property type="term" value="F:UDP-glucose 6-dehydrogenase activity"/>
    <property type="evidence" value="ECO:0007669"/>
    <property type="project" value="UniProtKB-EC"/>
</dbReference>
<dbReference type="GO" id="GO:0005634">
    <property type="term" value="C:nucleus"/>
    <property type="evidence" value="ECO:0007669"/>
    <property type="project" value="TreeGrafter"/>
</dbReference>
<evidence type="ECO:0000313" key="4">
    <source>
        <dbReference type="Proteomes" id="UP000008909"/>
    </source>
</evidence>
<gene>
    <name evidence="3" type="ORF">CLF_113099</name>
</gene>
<dbReference type="GO" id="GO:0006024">
    <property type="term" value="P:glycosaminoglycan biosynthetic process"/>
    <property type="evidence" value="ECO:0007669"/>
    <property type="project" value="TreeGrafter"/>
</dbReference>
<dbReference type="AlphaFoldDB" id="G7YMT1"/>
<dbReference type="PANTHER" id="PTHR11374">
    <property type="entry name" value="UDP-GLUCOSE DEHYDROGENASE/UDP-MANNAC DEHYDROGENASE"/>
    <property type="match status" value="1"/>
</dbReference>
<evidence type="ECO:0000259" key="2">
    <source>
        <dbReference type="Pfam" id="PF03721"/>
    </source>
</evidence>
<feature type="non-terminal residue" evidence="3">
    <location>
        <position position="1"/>
    </location>
</feature>
<reference key="2">
    <citation type="submission" date="2011-10" db="EMBL/GenBank/DDBJ databases">
        <title>The genome and transcriptome sequence of Clonorchis sinensis provide insights into the carcinogenic liver fluke.</title>
        <authorList>
            <person name="Wang X."/>
            <person name="Huang Y."/>
            <person name="Chen W."/>
            <person name="Liu H."/>
            <person name="Guo L."/>
            <person name="Chen Y."/>
            <person name="Luo F."/>
            <person name="Zhou W."/>
            <person name="Sun J."/>
            <person name="Mao Q."/>
            <person name="Liang P."/>
            <person name="Zhou C."/>
            <person name="Tian Y."/>
            <person name="Men J."/>
            <person name="Lv X."/>
            <person name="Huang L."/>
            <person name="Zhou J."/>
            <person name="Hu Y."/>
            <person name="Li R."/>
            <person name="Zhang F."/>
            <person name="Lei H."/>
            <person name="Li X."/>
            <person name="Hu X."/>
            <person name="Liang C."/>
            <person name="Xu J."/>
            <person name="Wu Z."/>
            <person name="Yu X."/>
        </authorList>
    </citation>
    <scope>NUCLEOTIDE SEQUENCE</scope>
    <source>
        <strain>Henan</strain>
    </source>
</reference>